<reference evidence="1 2" key="1">
    <citation type="journal article" date="2020" name="ISME J.">
        <title>Comparative genomics reveals insights into cyanobacterial evolution and habitat adaptation.</title>
        <authorList>
            <person name="Chen M.Y."/>
            <person name="Teng W.K."/>
            <person name="Zhao L."/>
            <person name="Hu C.X."/>
            <person name="Zhou Y.K."/>
            <person name="Han B.P."/>
            <person name="Song L.R."/>
            <person name="Shu W.S."/>
        </authorList>
    </citation>
    <scope>NUCLEOTIDE SEQUENCE [LARGE SCALE GENOMIC DNA]</scope>
    <source>
        <strain evidence="1 2">FACHB-1040</strain>
    </source>
</reference>
<organism evidence="1 2">
    <name type="scientific">Aphanizomenon flos-aquae FACHB-1040</name>
    <dbReference type="NCBI Taxonomy" id="2692887"/>
    <lineage>
        <taxon>Bacteria</taxon>
        <taxon>Bacillati</taxon>
        <taxon>Cyanobacteriota</taxon>
        <taxon>Cyanophyceae</taxon>
        <taxon>Nostocales</taxon>
        <taxon>Aphanizomenonaceae</taxon>
        <taxon>Aphanizomenon</taxon>
    </lineage>
</organism>
<dbReference type="RefSeq" id="WP_190382721.1">
    <property type="nucleotide sequence ID" value="NZ_JACJQT010000015.1"/>
</dbReference>
<comment type="caution">
    <text evidence="1">The sequence shown here is derived from an EMBL/GenBank/DDBJ whole genome shotgun (WGS) entry which is preliminary data.</text>
</comment>
<gene>
    <name evidence="1" type="ORF">H6F99_07805</name>
</gene>
<sequence>MLNITNTKLSFSGNNALSENEAMREIAYSMDLLIPGLYLWLPGILMRIGGAVPDDQPYKYPGKIHSRIGIALVLPGYKIFTSYQGTYDSFGEDLRKGFHYLSDLTSRF</sequence>
<keyword evidence="2" id="KW-1185">Reference proteome</keyword>
<evidence type="ECO:0000313" key="1">
    <source>
        <dbReference type="EMBL" id="MBD2278211.1"/>
    </source>
</evidence>
<evidence type="ECO:0000313" key="2">
    <source>
        <dbReference type="Proteomes" id="UP000606721"/>
    </source>
</evidence>
<name>A0ABR8BWM5_APHFL</name>
<dbReference type="Proteomes" id="UP000606721">
    <property type="component" value="Unassembled WGS sequence"/>
</dbReference>
<dbReference type="EMBL" id="JACJQT010000015">
    <property type="protein sequence ID" value="MBD2278211.1"/>
    <property type="molecule type" value="Genomic_DNA"/>
</dbReference>
<protein>
    <submittedName>
        <fullName evidence="1">Uncharacterized protein</fullName>
    </submittedName>
</protein>
<proteinExistence type="predicted"/>
<accession>A0ABR8BWM5</accession>